<feature type="region of interest" description="Disordered" evidence="11">
    <location>
        <begin position="361"/>
        <end position="400"/>
    </location>
</feature>
<feature type="transmembrane region" description="Helical" evidence="10">
    <location>
        <begin position="31"/>
        <end position="52"/>
    </location>
</feature>
<evidence type="ECO:0000256" key="11">
    <source>
        <dbReference type="SAM" id="MobiDB-lite"/>
    </source>
</evidence>
<dbReference type="Pfam" id="PF00528">
    <property type="entry name" value="BPD_transp_1"/>
    <property type="match status" value="1"/>
</dbReference>
<keyword evidence="14" id="KW-1185">Reference proteome</keyword>
<evidence type="ECO:0000259" key="12">
    <source>
        <dbReference type="PROSITE" id="PS50928"/>
    </source>
</evidence>
<dbReference type="Gene3D" id="1.10.3720.10">
    <property type="entry name" value="MetI-like"/>
    <property type="match status" value="1"/>
</dbReference>
<feature type="transmembrane region" description="Helical" evidence="10">
    <location>
        <begin position="58"/>
        <end position="79"/>
    </location>
</feature>
<dbReference type="PANTHER" id="PTHR42922">
    <property type="entry name" value="PHOSPHATE TRANSPORT SYSTEM PERMEASE PROTEIN PSTA"/>
    <property type="match status" value="1"/>
</dbReference>
<gene>
    <name evidence="13" type="ORF">B0I29_101523</name>
</gene>
<evidence type="ECO:0000256" key="9">
    <source>
        <dbReference type="ARBA" id="ARBA00023136"/>
    </source>
</evidence>
<keyword evidence="9 10" id="KW-0472">Membrane</keyword>
<evidence type="ECO:0000256" key="6">
    <source>
        <dbReference type="ARBA" id="ARBA00022592"/>
    </source>
</evidence>
<feature type="transmembrane region" description="Helical" evidence="10">
    <location>
        <begin position="156"/>
        <end position="174"/>
    </location>
</feature>
<dbReference type="PROSITE" id="PS50928">
    <property type="entry name" value="ABC_TM1"/>
    <property type="match status" value="1"/>
</dbReference>
<feature type="transmembrane region" description="Helical" evidence="10">
    <location>
        <begin position="91"/>
        <end position="115"/>
    </location>
</feature>
<feature type="transmembrane region" description="Helical" evidence="10">
    <location>
        <begin position="262"/>
        <end position="284"/>
    </location>
</feature>
<comment type="caution">
    <text evidence="13">The sequence shown here is derived from an EMBL/GenBank/DDBJ whole genome shotgun (WGS) entry which is preliminary data.</text>
</comment>
<evidence type="ECO:0000256" key="2">
    <source>
        <dbReference type="ARBA" id="ARBA00004651"/>
    </source>
</evidence>
<comment type="function">
    <text evidence="1">Part of the binding-protein-dependent transport system for phosphate; probably responsible for the translocation of the substrate across the membrane.</text>
</comment>
<sequence length="400" mass="42520">MTLLSDRDQDQLQDQAPEVRRNTATLRSEDVLTAIGAAVAAVCLTALIFYWIAPFSGALGFVVVAFVAFLALYAVLLWLDGDGPSVRDRLVSAIVHGLAALLLVALVFVVSFTLIKGFSALVHPNFFTEDLSVTGPLAPLTEGGGLHALVGTLEQIGLALLITIPVGLLCALFLSELRGPFPRLVRTVVEAMTALPSIVAGLFIYATVLLIFGFEPSGFAASLAISVMMLPIMIRAADVVLRLVPGHLKEASFALGASRWRTAWTVVLPTARPGLATAIILATARGIGETSPVLLTAGYTKALNTDAFHDPQVSLPLATFMLIKSPEPNVVARGYGTAALLMVLVLLLFVIARLVGGRGPQELTPRQRRARARASARDFARFQRREASAPVTTPAGEEIP</sequence>
<evidence type="ECO:0000256" key="10">
    <source>
        <dbReference type="RuleBase" id="RU363043"/>
    </source>
</evidence>
<dbReference type="InterPro" id="IPR005672">
    <property type="entry name" value="Phosphate_PstA"/>
</dbReference>
<evidence type="ECO:0000256" key="4">
    <source>
        <dbReference type="ARBA" id="ARBA00022448"/>
    </source>
</evidence>
<keyword evidence="7 10" id="KW-0812">Transmembrane</keyword>
<dbReference type="EMBL" id="QLMJ01000001">
    <property type="protein sequence ID" value="RAK43393.1"/>
    <property type="molecule type" value="Genomic_DNA"/>
</dbReference>
<evidence type="ECO:0000256" key="8">
    <source>
        <dbReference type="ARBA" id="ARBA00022989"/>
    </source>
</evidence>
<dbReference type="InterPro" id="IPR035906">
    <property type="entry name" value="MetI-like_sf"/>
</dbReference>
<keyword evidence="4" id="KW-0813">Transport</keyword>
<dbReference type="NCBIfam" id="TIGR00974">
    <property type="entry name" value="3a0107s02c"/>
    <property type="match status" value="1"/>
</dbReference>
<protein>
    <recommendedName>
        <fullName evidence="10">Phosphate transport system permease protein PstA</fullName>
    </recommendedName>
</protein>
<accession>A0A327ZL21</accession>
<dbReference type="CDD" id="cd06261">
    <property type="entry name" value="TM_PBP2"/>
    <property type="match status" value="1"/>
</dbReference>
<feature type="transmembrane region" description="Helical" evidence="10">
    <location>
        <begin position="335"/>
        <end position="356"/>
    </location>
</feature>
<dbReference type="SUPFAM" id="SSF161098">
    <property type="entry name" value="MetI-like"/>
    <property type="match status" value="1"/>
</dbReference>
<dbReference type="GO" id="GO:0035435">
    <property type="term" value="P:phosphate ion transmembrane transport"/>
    <property type="evidence" value="ECO:0007669"/>
    <property type="project" value="InterPro"/>
</dbReference>
<organism evidence="13 14">
    <name type="scientific">Actinoplanes lutulentus</name>
    <dbReference type="NCBI Taxonomy" id="1287878"/>
    <lineage>
        <taxon>Bacteria</taxon>
        <taxon>Bacillati</taxon>
        <taxon>Actinomycetota</taxon>
        <taxon>Actinomycetes</taxon>
        <taxon>Micromonosporales</taxon>
        <taxon>Micromonosporaceae</taxon>
        <taxon>Actinoplanes</taxon>
    </lineage>
</organism>
<keyword evidence="8 10" id="KW-1133">Transmembrane helix</keyword>
<proteinExistence type="inferred from homology"/>
<evidence type="ECO:0000256" key="5">
    <source>
        <dbReference type="ARBA" id="ARBA00022475"/>
    </source>
</evidence>
<dbReference type="Proteomes" id="UP000249341">
    <property type="component" value="Unassembled WGS sequence"/>
</dbReference>
<evidence type="ECO:0000313" key="14">
    <source>
        <dbReference type="Proteomes" id="UP000249341"/>
    </source>
</evidence>
<feature type="transmembrane region" description="Helical" evidence="10">
    <location>
        <begin position="220"/>
        <end position="241"/>
    </location>
</feature>
<comment type="similarity">
    <text evidence="3 10">Belongs to the binding-protein-dependent transport system permease family. CysTW subfamily.</text>
</comment>
<feature type="transmembrane region" description="Helical" evidence="10">
    <location>
        <begin position="194"/>
        <end position="214"/>
    </location>
</feature>
<keyword evidence="6" id="KW-0592">Phosphate transport</keyword>
<evidence type="ECO:0000256" key="3">
    <source>
        <dbReference type="ARBA" id="ARBA00007069"/>
    </source>
</evidence>
<dbReference type="InterPro" id="IPR051408">
    <property type="entry name" value="Phosphate_transprt_permease"/>
</dbReference>
<reference evidence="13 14" key="1">
    <citation type="submission" date="2018-06" db="EMBL/GenBank/DDBJ databases">
        <title>Genomic Encyclopedia of Type Strains, Phase III (KMG-III): the genomes of soil and plant-associated and newly described type strains.</title>
        <authorList>
            <person name="Whitman W."/>
        </authorList>
    </citation>
    <scope>NUCLEOTIDE SEQUENCE [LARGE SCALE GENOMIC DNA]</scope>
    <source>
        <strain evidence="13 14">CGMCC 4.7090</strain>
    </source>
</reference>
<feature type="domain" description="ABC transmembrane type-1" evidence="12">
    <location>
        <begin position="149"/>
        <end position="356"/>
    </location>
</feature>
<evidence type="ECO:0000313" key="13">
    <source>
        <dbReference type="EMBL" id="RAK43393.1"/>
    </source>
</evidence>
<dbReference type="PANTHER" id="PTHR42922:SF1">
    <property type="entry name" value="PHOSPHATE TRANSPORT SYSTEM PERMEASE PROTEIN PSTA"/>
    <property type="match status" value="1"/>
</dbReference>
<dbReference type="AlphaFoldDB" id="A0A327ZL21"/>
<keyword evidence="5 10" id="KW-1003">Cell membrane</keyword>
<feature type="compositionally biased region" description="Basic and acidic residues" evidence="11">
    <location>
        <begin position="375"/>
        <end position="387"/>
    </location>
</feature>
<name>A0A327ZL21_9ACTN</name>
<dbReference type="GO" id="GO:0005315">
    <property type="term" value="F:phosphate transmembrane transporter activity"/>
    <property type="evidence" value="ECO:0007669"/>
    <property type="project" value="InterPro"/>
</dbReference>
<dbReference type="GO" id="GO:0005886">
    <property type="term" value="C:plasma membrane"/>
    <property type="evidence" value="ECO:0007669"/>
    <property type="project" value="UniProtKB-SubCell"/>
</dbReference>
<dbReference type="RefSeq" id="WP_111647353.1">
    <property type="nucleotide sequence ID" value="NZ_JACHWI010000001.1"/>
</dbReference>
<dbReference type="InterPro" id="IPR000515">
    <property type="entry name" value="MetI-like"/>
</dbReference>
<evidence type="ECO:0000256" key="1">
    <source>
        <dbReference type="ARBA" id="ARBA00003510"/>
    </source>
</evidence>
<evidence type="ECO:0000256" key="7">
    <source>
        <dbReference type="ARBA" id="ARBA00022692"/>
    </source>
</evidence>
<comment type="subcellular location">
    <subcellularLocation>
        <location evidence="2 10">Cell membrane</location>
        <topology evidence="2 10">Multi-pass membrane protein</topology>
    </subcellularLocation>
</comment>
<dbReference type="OrthoDB" id="9775069at2"/>